<keyword evidence="3" id="KW-1185">Reference proteome</keyword>
<protein>
    <submittedName>
        <fullName evidence="2">Uncharacterized protein</fullName>
    </submittedName>
</protein>
<feature type="region of interest" description="Disordered" evidence="1">
    <location>
        <begin position="1"/>
        <end position="42"/>
    </location>
</feature>
<gene>
    <name evidence="2" type="primary">RvY_00336-1</name>
    <name evidence="2" type="synonym">RvY_00336.1</name>
    <name evidence="2" type="ORF">RvY_00336</name>
</gene>
<sequence>MNHCENGKMLATPANATAAPERRSRDLEVVESNTVPEDDVNETLDPVVEAEEIDGVAGVGRHLLKTEEGIETVRLPPYQMLGPPQRVCRQAKHHQKAA</sequence>
<dbReference type="AlphaFoldDB" id="A0A1D1UCF6"/>
<organism evidence="2 3">
    <name type="scientific">Ramazzottius varieornatus</name>
    <name type="common">Water bear</name>
    <name type="synonym">Tardigrade</name>
    <dbReference type="NCBI Taxonomy" id="947166"/>
    <lineage>
        <taxon>Eukaryota</taxon>
        <taxon>Metazoa</taxon>
        <taxon>Ecdysozoa</taxon>
        <taxon>Tardigrada</taxon>
        <taxon>Eutardigrada</taxon>
        <taxon>Parachela</taxon>
        <taxon>Hypsibioidea</taxon>
        <taxon>Ramazzottiidae</taxon>
        <taxon>Ramazzottius</taxon>
    </lineage>
</organism>
<dbReference type="Proteomes" id="UP000186922">
    <property type="component" value="Unassembled WGS sequence"/>
</dbReference>
<name>A0A1D1UCF6_RAMVA</name>
<accession>A0A1D1UCF6</accession>
<proteinExistence type="predicted"/>
<feature type="region of interest" description="Disordered" evidence="1">
    <location>
        <begin position="77"/>
        <end position="98"/>
    </location>
</feature>
<reference evidence="2 3" key="1">
    <citation type="journal article" date="2016" name="Nat. Commun.">
        <title>Extremotolerant tardigrade genome and improved radiotolerance of human cultured cells by tardigrade-unique protein.</title>
        <authorList>
            <person name="Hashimoto T."/>
            <person name="Horikawa D.D."/>
            <person name="Saito Y."/>
            <person name="Kuwahara H."/>
            <person name="Kozuka-Hata H."/>
            <person name="Shin-I T."/>
            <person name="Minakuchi Y."/>
            <person name="Ohishi K."/>
            <person name="Motoyama A."/>
            <person name="Aizu T."/>
            <person name="Enomoto A."/>
            <person name="Kondo K."/>
            <person name="Tanaka S."/>
            <person name="Hara Y."/>
            <person name="Koshikawa S."/>
            <person name="Sagara H."/>
            <person name="Miura T."/>
            <person name="Yokobori S."/>
            <person name="Miyagawa K."/>
            <person name="Suzuki Y."/>
            <person name="Kubo T."/>
            <person name="Oyama M."/>
            <person name="Kohara Y."/>
            <person name="Fujiyama A."/>
            <person name="Arakawa K."/>
            <person name="Katayama T."/>
            <person name="Toyoda A."/>
            <person name="Kunieda T."/>
        </authorList>
    </citation>
    <scope>NUCLEOTIDE SEQUENCE [LARGE SCALE GENOMIC DNA]</scope>
    <source>
        <strain evidence="2 3">YOKOZUNA-1</strain>
    </source>
</reference>
<evidence type="ECO:0000313" key="3">
    <source>
        <dbReference type="Proteomes" id="UP000186922"/>
    </source>
</evidence>
<evidence type="ECO:0000256" key="1">
    <source>
        <dbReference type="SAM" id="MobiDB-lite"/>
    </source>
</evidence>
<feature type="compositionally biased region" description="Basic residues" evidence="1">
    <location>
        <begin position="89"/>
        <end position="98"/>
    </location>
</feature>
<comment type="caution">
    <text evidence="2">The sequence shown here is derived from an EMBL/GenBank/DDBJ whole genome shotgun (WGS) entry which is preliminary data.</text>
</comment>
<dbReference type="EMBL" id="BDGG01000001">
    <property type="protein sequence ID" value="GAU87504.1"/>
    <property type="molecule type" value="Genomic_DNA"/>
</dbReference>
<evidence type="ECO:0000313" key="2">
    <source>
        <dbReference type="EMBL" id="GAU87504.1"/>
    </source>
</evidence>